<dbReference type="InterPro" id="IPR017930">
    <property type="entry name" value="Myb_dom"/>
</dbReference>
<dbReference type="SUPFAM" id="SSF63600">
    <property type="entry name" value="Telomeric repeat binding factor (TRF) dimerisation domain"/>
    <property type="match status" value="1"/>
</dbReference>
<dbReference type="PANTHER" id="PTHR46833:SF1">
    <property type="entry name" value="TELOMERIC REPEAT-BINDING FACTOR 2"/>
    <property type="match status" value="1"/>
</dbReference>
<evidence type="ECO:0000259" key="12">
    <source>
        <dbReference type="PROSITE" id="PS51294"/>
    </source>
</evidence>
<keyword evidence="4" id="KW-0597">Phosphoprotein</keyword>
<dbReference type="Gene3D" id="1.25.40.210">
    <property type="entry name" value="Telomere repeat-binding factor, dimerisation domain"/>
    <property type="match status" value="1"/>
</dbReference>
<feature type="domain" description="Myb-like" evidence="11">
    <location>
        <begin position="504"/>
        <end position="557"/>
    </location>
</feature>
<evidence type="ECO:0000256" key="5">
    <source>
        <dbReference type="ARBA" id="ARBA00022843"/>
    </source>
</evidence>
<keyword evidence="6" id="KW-0779">Telomere</keyword>
<keyword evidence="8" id="KW-0539">Nucleus</keyword>
<dbReference type="InterPro" id="IPR030657">
    <property type="entry name" value="TERF2"/>
</dbReference>
<dbReference type="PANTHER" id="PTHR46833">
    <property type="entry name" value="TELOMERIC REPEAT-BINDING FACTOR 2 TERF2"/>
    <property type="match status" value="1"/>
</dbReference>
<comment type="subcellular location">
    <subcellularLocation>
        <location evidence="1">Chromosome</location>
        <location evidence="1">Telomere</location>
    </subcellularLocation>
</comment>
<dbReference type="AlphaFoldDB" id="A0AAV1P9F2"/>
<feature type="region of interest" description="Disordered" evidence="10">
    <location>
        <begin position="216"/>
        <end position="242"/>
    </location>
</feature>
<feature type="domain" description="HTH myb-type" evidence="12">
    <location>
        <begin position="508"/>
        <end position="561"/>
    </location>
</feature>
<dbReference type="Pfam" id="PF00249">
    <property type="entry name" value="Myb_DNA-binding"/>
    <property type="match status" value="1"/>
</dbReference>
<keyword evidence="14" id="KW-1185">Reference proteome</keyword>
<dbReference type="SUPFAM" id="SSF46689">
    <property type="entry name" value="Homeodomain-like"/>
    <property type="match status" value="1"/>
</dbReference>
<gene>
    <name evidence="13" type="ORF">FSCOSCO3_A014998</name>
</gene>
<keyword evidence="7" id="KW-0238">DNA-binding</keyword>
<proteinExistence type="predicted"/>
<dbReference type="GO" id="GO:0005654">
    <property type="term" value="C:nucleoplasm"/>
    <property type="evidence" value="ECO:0007669"/>
    <property type="project" value="UniProtKB-ARBA"/>
</dbReference>
<dbReference type="GO" id="GO:0003720">
    <property type="term" value="F:telomerase activity"/>
    <property type="evidence" value="ECO:0007669"/>
    <property type="project" value="TreeGrafter"/>
</dbReference>
<keyword evidence="2" id="KW-0158">Chromosome</keyword>
<dbReference type="PROSITE" id="PS51294">
    <property type="entry name" value="HTH_MYB"/>
    <property type="match status" value="1"/>
</dbReference>
<dbReference type="GO" id="GO:0061820">
    <property type="term" value="P:telomeric D-loop disassembly"/>
    <property type="evidence" value="ECO:0007669"/>
    <property type="project" value="TreeGrafter"/>
</dbReference>
<keyword evidence="3" id="KW-1017">Isopeptide bond</keyword>
<evidence type="ECO:0000256" key="4">
    <source>
        <dbReference type="ARBA" id="ARBA00022553"/>
    </source>
</evidence>
<feature type="compositionally biased region" description="Polar residues" evidence="10">
    <location>
        <begin position="498"/>
        <end position="507"/>
    </location>
</feature>
<reference evidence="13 14" key="1">
    <citation type="submission" date="2024-01" db="EMBL/GenBank/DDBJ databases">
        <authorList>
            <person name="Alioto T."/>
            <person name="Alioto T."/>
            <person name="Gomez Garrido J."/>
        </authorList>
    </citation>
    <scope>NUCLEOTIDE SEQUENCE [LARGE SCALE GENOMIC DNA]</scope>
</reference>
<keyword evidence="5" id="KW-0832">Ubl conjugation</keyword>
<evidence type="ECO:0000256" key="6">
    <source>
        <dbReference type="ARBA" id="ARBA00022895"/>
    </source>
</evidence>
<feature type="compositionally biased region" description="Polar residues" evidence="10">
    <location>
        <begin position="427"/>
        <end position="441"/>
    </location>
</feature>
<protein>
    <submittedName>
        <fullName evidence="13">Telomeric repeat binding factor a</fullName>
    </submittedName>
</protein>
<feature type="compositionally biased region" description="Basic and acidic residues" evidence="10">
    <location>
        <begin position="278"/>
        <end position="287"/>
    </location>
</feature>
<dbReference type="EMBL" id="CAWUFR010000102">
    <property type="protein sequence ID" value="CAK6967277.1"/>
    <property type="molecule type" value="Genomic_DNA"/>
</dbReference>
<feature type="compositionally biased region" description="Low complexity" evidence="10">
    <location>
        <begin position="314"/>
        <end position="329"/>
    </location>
</feature>
<dbReference type="Gene3D" id="1.10.10.60">
    <property type="entry name" value="Homeodomain-like"/>
    <property type="match status" value="1"/>
</dbReference>
<dbReference type="InterPro" id="IPR001005">
    <property type="entry name" value="SANT/Myb"/>
</dbReference>
<name>A0AAV1P9F2_SCOSC</name>
<dbReference type="GO" id="GO:0070187">
    <property type="term" value="C:shelterin complex"/>
    <property type="evidence" value="ECO:0007669"/>
    <property type="project" value="TreeGrafter"/>
</dbReference>
<keyword evidence="9" id="KW-0131">Cell cycle</keyword>
<dbReference type="CDD" id="cd11660">
    <property type="entry name" value="SANT_TRF"/>
    <property type="match status" value="1"/>
</dbReference>
<evidence type="ECO:0000256" key="7">
    <source>
        <dbReference type="ARBA" id="ARBA00023125"/>
    </source>
</evidence>
<dbReference type="InterPro" id="IPR036507">
    <property type="entry name" value="Telomere_rpt-bd_fac_dimer_sf"/>
</dbReference>
<dbReference type="GO" id="GO:0031848">
    <property type="term" value="P:protection from non-homologous end joining at telomere"/>
    <property type="evidence" value="ECO:0007669"/>
    <property type="project" value="InterPro"/>
</dbReference>
<evidence type="ECO:0000256" key="1">
    <source>
        <dbReference type="ARBA" id="ARBA00004574"/>
    </source>
</evidence>
<evidence type="ECO:0000256" key="3">
    <source>
        <dbReference type="ARBA" id="ARBA00022499"/>
    </source>
</evidence>
<dbReference type="GO" id="GO:0032210">
    <property type="term" value="P:regulation of telomere maintenance via telomerase"/>
    <property type="evidence" value="ECO:0007669"/>
    <property type="project" value="TreeGrafter"/>
</dbReference>
<dbReference type="InterPro" id="IPR013867">
    <property type="entry name" value="Telomere_rpt-bd_fac_dimer_dom"/>
</dbReference>
<evidence type="ECO:0000256" key="10">
    <source>
        <dbReference type="SAM" id="MobiDB-lite"/>
    </source>
</evidence>
<evidence type="ECO:0000313" key="14">
    <source>
        <dbReference type="Proteomes" id="UP001314229"/>
    </source>
</evidence>
<sequence>MAATETVNSVLRSDVESIVNRWLVDYYLFLATELFKNEEYSDFCEIRDVLQSVLARPLESTDSMRLKIQVLQLLSRINDGDRLDLTFDSDDSVSPLESALMLLENISEEYNIPQQDFESVSTSLKEMIVGIFIKDNRFERAKELLNKHFPKPMVGKKAIFMGLISQKSNTHEVIEQINFQRFKAEVYAFCQRLCPFTVPFLQKAARQLIDKRQMEEDNGAVGPDEQDEPGPSSTPQINTDHKHTIIQRSRLEATYKALAAGSDKRTFTQLEEEVESEEQVRTEKEISLRLSPPHRKSVILDSERDSGSPMEGSPADQPPQTDTVPPTQAGSLSKTPRSKAPITLRNRRLYTVAQLVIEPDSQGSSQCTSASQELEAEVTTEEPEQTLDISHKRHLQSPETDSEVSIATKKRSRTAINRVNRDKGNTDEFSITDYSLDSSPNLFPRHPLPRTSSTPQKDPVEEPGPSGSKWKQLFNNAKESKDTWNDEDMLFTKKSESPNKSTVSNSGQRRKWTESESQKLRDGVKRFGEGAWGKIRAHYSLDSRTNVNLKDRWRTMKKSKLV</sequence>
<dbReference type="GO" id="GO:0031627">
    <property type="term" value="P:telomeric loop formation"/>
    <property type="evidence" value="ECO:0007669"/>
    <property type="project" value="TreeGrafter"/>
</dbReference>
<feature type="compositionally biased region" description="Acidic residues" evidence="10">
    <location>
        <begin position="374"/>
        <end position="385"/>
    </location>
</feature>
<evidence type="ECO:0000259" key="11">
    <source>
        <dbReference type="PROSITE" id="PS50090"/>
    </source>
</evidence>
<dbReference type="GO" id="GO:0098505">
    <property type="term" value="F:G-rich strand telomeric DNA binding"/>
    <property type="evidence" value="ECO:0007669"/>
    <property type="project" value="TreeGrafter"/>
</dbReference>
<feature type="region of interest" description="Disordered" evidence="10">
    <location>
        <begin position="360"/>
        <end position="520"/>
    </location>
</feature>
<comment type="caution">
    <text evidence="13">The sequence shown here is derived from an EMBL/GenBank/DDBJ whole genome shotgun (WGS) entry which is preliminary data.</text>
</comment>
<dbReference type="SMART" id="SM00717">
    <property type="entry name" value="SANT"/>
    <property type="match status" value="1"/>
</dbReference>
<feature type="compositionally biased region" description="Polar residues" evidence="10">
    <location>
        <begin position="361"/>
        <end position="372"/>
    </location>
</feature>
<dbReference type="GO" id="GO:0032208">
    <property type="term" value="P:negative regulation of telomere maintenance via recombination"/>
    <property type="evidence" value="ECO:0007669"/>
    <property type="project" value="TreeGrafter"/>
</dbReference>
<evidence type="ECO:0000256" key="9">
    <source>
        <dbReference type="ARBA" id="ARBA00023306"/>
    </source>
</evidence>
<feature type="compositionally biased region" description="Basic and acidic residues" evidence="10">
    <location>
        <begin position="478"/>
        <end position="497"/>
    </location>
</feature>
<dbReference type="Proteomes" id="UP001314229">
    <property type="component" value="Unassembled WGS sequence"/>
</dbReference>
<dbReference type="GO" id="GO:1905839">
    <property type="term" value="P:negative regulation of telomeric D-loop disassembly"/>
    <property type="evidence" value="ECO:0007669"/>
    <property type="project" value="TreeGrafter"/>
</dbReference>
<feature type="region of interest" description="Disordered" evidence="10">
    <location>
        <begin position="270"/>
        <end position="345"/>
    </location>
</feature>
<feature type="compositionally biased region" description="Basic and acidic residues" evidence="10">
    <location>
        <begin position="511"/>
        <end position="520"/>
    </location>
</feature>
<dbReference type="GO" id="GO:0070198">
    <property type="term" value="P:protein localization to chromosome, telomeric region"/>
    <property type="evidence" value="ECO:0007669"/>
    <property type="project" value="TreeGrafter"/>
</dbReference>
<dbReference type="GO" id="GO:0042803">
    <property type="term" value="F:protein homodimerization activity"/>
    <property type="evidence" value="ECO:0007669"/>
    <property type="project" value="InterPro"/>
</dbReference>
<dbReference type="InterPro" id="IPR017357">
    <property type="entry name" value="TERF1/2"/>
</dbReference>
<evidence type="ECO:0000256" key="2">
    <source>
        <dbReference type="ARBA" id="ARBA00022454"/>
    </source>
</evidence>
<evidence type="ECO:0000256" key="8">
    <source>
        <dbReference type="ARBA" id="ARBA00023242"/>
    </source>
</evidence>
<dbReference type="PIRSF" id="PIRSF038016">
    <property type="entry name" value="Telomere_bd-1_Pin2"/>
    <property type="match status" value="1"/>
</dbReference>
<accession>A0AAV1P9F2</accession>
<evidence type="ECO:0000313" key="13">
    <source>
        <dbReference type="EMBL" id="CAK6967277.1"/>
    </source>
</evidence>
<dbReference type="InterPro" id="IPR009057">
    <property type="entry name" value="Homeodomain-like_sf"/>
</dbReference>
<dbReference type="PROSITE" id="PS50090">
    <property type="entry name" value="MYB_LIKE"/>
    <property type="match status" value="1"/>
</dbReference>
<dbReference type="Pfam" id="PF08558">
    <property type="entry name" value="TRF"/>
    <property type="match status" value="1"/>
</dbReference>
<organism evidence="13 14">
    <name type="scientific">Scomber scombrus</name>
    <name type="common">Atlantic mackerel</name>
    <name type="synonym">Scomber vernalis</name>
    <dbReference type="NCBI Taxonomy" id="13677"/>
    <lineage>
        <taxon>Eukaryota</taxon>
        <taxon>Metazoa</taxon>
        <taxon>Chordata</taxon>
        <taxon>Craniata</taxon>
        <taxon>Vertebrata</taxon>
        <taxon>Euteleostomi</taxon>
        <taxon>Actinopterygii</taxon>
        <taxon>Neopterygii</taxon>
        <taxon>Teleostei</taxon>
        <taxon>Neoteleostei</taxon>
        <taxon>Acanthomorphata</taxon>
        <taxon>Pelagiaria</taxon>
        <taxon>Scombriformes</taxon>
        <taxon>Scombridae</taxon>
        <taxon>Scomber</taxon>
    </lineage>
</organism>
<dbReference type="GO" id="GO:0003691">
    <property type="term" value="F:double-stranded telomeric DNA binding"/>
    <property type="evidence" value="ECO:0007669"/>
    <property type="project" value="TreeGrafter"/>
</dbReference>